<evidence type="ECO:0000259" key="8">
    <source>
        <dbReference type="Pfam" id="PF00479"/>
    </source>
</evidence>
<feature type="binding site" evidence="7">
    <location>
        <position position="51"/>
    </location>
    <ligand>
        <name>NADP(+)</name>
        <dbReference type="ChEBI" id="CHEBI:58349"/>
    </ligand>
</feature>
<accession>A0A0W1A2K8</accession>
<organism evidence="10 11">
    <name type="scientific">Legionella waltersii</name>
    <dbReference type="NCBI Taxonomy" id="66969"/>
    <lineage>
        <taxon>Bacteria</taxon>
        <taxon>Pseudomonadati</taxon>
        <taxon>Pseudomonadota</taxon>
        <taxon>Gammaproteobacteria</taxon>
        <taxon>Legionellales</taxon>
        <taxon>Legionellaceae</taxon>
        <taxon>Legionella</taxon>
    </lineage>
</organism>
<evidence type="ECO:0000313" key="10">
    <source>
        <dbReference type="EMBL" id="KTD75526.1"/>
    </source>
</evidence>
<feature type="binding site" evidence="7">
    <location>
        <position position="148"/>
    </location>
    <ligand>
        <name>NADP(+)</name>
        <dbReference type="ChEBI" id="CHEBI:58349"/>
    </ligand>
</feature>
<dbReference type="Gene3D" id="3.30.360.10">
    <property type="entry name" value="Dihydrodipicolinate Reductase, domain 2"/>
    <property type="match status" value="1"/>
</dbReference>
<dbReference type="Pfam" id="PF02781">
    <property type="entry name" value="G6PD_C"/>
    <property type="match status" value="1"/>
</dbReference>
<evidence type="ECO:0000256" key="7">
    <source>
        <dbReference type="HAMAP-Rule" id="MF_00966"/>
    </source>
</evidence>
<keyword evidence="11" id="KW-1185">Reference proteome</keyword>
<dbReference type="GO" id="GO:0005829">
    <property type="term" value="C:cytosol"/>
    <property type="evidence" value="ECO:0007669"/>
    <property type="project" value="TreeGrafter"/>
</dbReference>
<evidence type="ECO:0000256" key="3">
    <source>
        <dbReference type="ARBA" id="ARBA00022526"/>
    </source>
</evidence>
<sequence length="495" mass="56932">MTSTEESKKACVLIVFGASGDLSFRKILPALYELERANLLHSHTKIIACDRQQIGREEYIDLIKGKIQQLSNLEIYDDVWRKFVDRIHYCSIELNQFEEYSKLSKFFTSSEYPAIFYMAVPSTLYSMICKSLVAADLVNPSSRVVLEKPIGHDTNSSVAISDQLAQFFSEEQIYRIDHYLGKETVLNVLALRFANALFSENWNNHFIEKVQITVAEEIGVADRWGYYDKYGQIRDMLQNHVLQLLSLIAMEPPISLSAKDIRHEKLQVLRSLRLMNKNNIHQYVLRGQYESGKLDSGEKIVAYTQEHGADRNSQTETLVALKVYVDNERWSGVPFYLLTGKRLPKKCSEVVIYFKSQANSIFTKTQRTGFSNQLIIRLQPDEGVALSIMSKTPGFSGLDQLQKNHLDLNFYSDLKNKRIDDAYERLLLEIMSGNQSLFVSRQEIEQAWLWIDNIQSSLKEAQLPLLKYPSGTWGPNELKNFFGDQARIWDEDAVS</sequence>
<dbReference type="EC" id="1.1.1.49" evidence="7"/>
<feature type="binding site" evidence="7">
    <location>
        <position position="178"/>
    </location>
    <ligand>
        <name>substrate</name>
    </ligand>
</feature>
<feature type="domain" description="Glucose-6-phosphate dehydrogenase NAD-binding" evidence="8">
    <location>
        <begin position="14"/>
        <end position="187"/>
    </location>
</feature>
<dbReference type="Proteomes" id="UP000054729">
    <property type="component" value="Unassembled WGS sequence"/>
</dbReference>
<dbReference type="PIRSF" id="PIRSF000110">
    <property type="entry name" value="G6PD"/>
    <property type="match status" value="1"/>
</dbReference>
<dbReference type="InterPro" id="IPR022675">
    <property type="entry name" value="G6P_DH_C"/>
</dbReference>
<dbReference type="PRINTS" id="PR00079">
    <property type="entry name" value="G6PDHDRGNASE"/>
</dbReference>
<feature type="binding site" evidence="7">
    <location>
        <position position="182"/>
    </location>
    <ligand>
        <name>substrate</name>
    </ligand>
</feature>
<evidence type="ECO:0000256" key="1">
    <source>
        <dbReference type="ARBA" id="ARBA00004937"/>
    </source>
</evidence>
<dbReference type="RefSeq" id="WP_058481097.1">
    <property type="nucleotide sequence ID" value="NZ_CAAAIQ010000002.1"/>
</dbReference>
<dbReference type="InterPro" id="IPR022674">
    <property type="entry name" value="G6P_DH_NAD-bd"/>
</dbReference>
<dbReference type="InterPro" id="IPR001282">
    <property type="entry name" value="G6P_DH"/>
</dbReference>
<feature type="binding site" evidence="7">
    <location>
        <position position="341"/>
    </location>
    <ligand>
        <name>substrate</name>
    </ligand>
</feature>
<dbReference type="GO" id="GO:0050661">
    <property type="term" value="F:NADP binding"/>
    <property type="evidence" value="ECO:0007669"/>
    <property type="project" value="UniProtKB-UniRule"/>
</dbReference>
<dbReference type="SUPFAM" id="SSF55347">
    <property type="entry name" value="Glyceraldehyde-3-phosphate dehydrogenase-like, C-terminal domain"/>
    <property type="match status" value="1"/>
</dbReference>
<dbReference type="NCBIfam" id="TIGR00871">
    <property type="entry name" value="zwf"/>
    <property type="match status" value="1"/>
</dbReference>
<dbReference type="OrthoDB" id="9802739at2"/>
<feature type="active site" description="Proton acceptor" evidence="7">
    <location>
        <position position="240"/>
    </location>
</feature>
<dbReference type="GO" id="GO:0009051">
    <property type="term" value="P:pentose-phosphate shunt, oxidative branch"/>
    <property type="evidence" value="ECO:0007669"/>
    <property type="project" value="TreeGrafter"/>
</dbReference>
<comment type="function">
    <text evidence="7">Catalyzes the oxidation of glucose 6-phosphate to 6-phosphogluconolactone.</text>
</comment>
<dbReference type="Gene3D" id="3.40.50.720">
    <property type="entry name" value="NAD(P)-binding Rossmann-like Domain"/>
    <property type="match status" value="1"/>
</dbReference>
<dbReference type="PANTHER" id="PTHR23429:SF0">
    <property type="entry name" value="GLUCOSE-6-PHOSPHATE 1-DEHYDROGENASE"/>
    <property type="match status" value="1"/>
</dbReference>
<comment type="caution">
    <text evidence="10">The sequence shown here is derived from an EMBL/GenBank/DDBJ whole genome shotgun (WGS) entry which is preliminary data.</text>
</comment>
<dbReference type="AlphaFoldDB" id="A0A0W1A2K8"/>
<dbReference type="GO" id="GO:0004345">
    <property type="term" value="F:glucose-6-phosphate dehydrogenase activity"/>
    <property type="evidence" value="ECO:0007669"/>
    <property type="project" value="UniProtKB-UniRule"/>
</dbReference>
<dbReference type="EMBL" id="LNZB01000056">
    <property type="protein sequence ID" value="KTD75526.1"/>
    <property type="molecule type" value="Genomic_DNA"/>
</dbReference>
<dbReference type="PROSITE" id="PS00069">
    <property type="entry name" value="G6P_DEHYDROGENASE"/>
    <property type="match status" value="1"/>
</dbReference>
<evidence type="ECO:0000256" key="2">
    <source>
        <dbReference type="ARBA" id="ARBA00009975"/>
    </source>
</evidence>
<dbReference type="HAMAP" id="MF_00966">
    <property type="entry name" value="G6PD"/>
    <property type="match status" value="1"/>
</dbReference>
<dbReference type="InterPro" id="IPR036291">
    <property type="entry name" value="NAD(P)-bd_dom_sf"/>
</dbReference>
<evidence type="ECO:0000259" key="9">
    <source>
        <dbReference type="Pfam" id="PF02781"/>
    </source>
</evidence>
<dbReference type="SUPFAM" id="SSF51735">
    <property type="entry name" value="NAD(P)-binding Rossmann-fold domains"/>
    <property type="match status" value="1"/>
</dbReference>
<proteinExistence type="inferred from homology"/>
<name>A0A0W1A2K8_9GAMM</name>
<comment type="similarity">
    <text evidence="2 7">Belongs to the glucose-6-phosphate dehydrogenase family.</text>
</comment>
<feature type="binding site" evidence="7">
    <location>
        <position position="216"/>
    </location>
    <ligand>
        <name>substrate</name>
    </ligand>
</feature>
<gene>
    <name evidence="7 10" type="primary">zwf</name>
    <name evidence="10" type="ORF">Lwal_2464</name>
</gene>
<feature type="binding site" evidence="7">
    <location>
        <position position="346"/>
    </location>
    <ligand>
        <name>substrate</name>
    </ligand>
</feature>
<protein>
    <recommendedName>
        <fullName evidence="7">Glucose-6-phosphate 1-dehydrogenase</fullName>
        <shortName evidence="7">G6PD</shortName>
        <ecNumber evidence="7">1.1.1.49</ecNumber>
    </recommendedName>
</protein>
<dbReference type="InterPro" id="IPR019796">
    <property type="entry name" value="G6P_DH_AS"/>
</dbReference>
<keyword evidence="3 7" id="KW-0313">Glucose metabolism</keyword>
<dbReference type="PANTHER" id="PTHR23429">
    <property type="entry name" value="GLUCOSE-6-PHOSPHATE 1-DEHYDROGENASE G6PD"/>
    <property type="match status" value="1"/>
</dbReference>
<feature type="binding site" evidence="7">
    <location>
        <position position="235"/>
    </location>
    <ligand>
        <name>substrate</name>
    </ligand>
</feature>
<keyword evidence="5 7" id="KW-0560">Oxidoreductase</keyword>
<feature type="binding site" evidence="7">
    <location>
        <begin position="93"/>
        <end position="94"/>
    </location>
    <ligand>
        <name>NADP(+)</name>
        <dbReference type="ChEBI" id="CHEBI:58349"/>
    </ligand>
</feature>
<dbReference type="GO" id="GO:0006006">
    <property type="term" value="P:glucose metabolic process"/>
    <property type="evidence" value="ECO:0007669"/>
    <property type="project" value="UniProtKB-KW"/>
</dbReference>
<dbReference type="UniPathway" id="UPA00115">
    <property type="reaction ID" value="UER00408"/>
</dbReference>
<reference evidence="10 11" key="1">
    <citation type="submission" date="2015-11" db="EMBL/GenBank/DDBJ databases">
        <title>Genomic analysis of 38 Legionella species identifies large and diverse effector repertoires.</title>
        <authorList>
            <person name="Burstein D."/>
            <person name="Amaro F."/>
            <person name="Zusman T."/>
            <person name="Lifshitz Z."/>
            <person name="Cohen O."/>
            <person name="Gilbert J.A."/>
            <person name="Pupko T."/>
            <person name="Shuman H.A."/>
            <person name="Segal G."/>
        </authorList>
    </citation>
    <scope>NUCLEOTIDE SEQUENCE [LARGE SCALE GENOMIC DNA]</scope>
    <source>
        <strain evidence="10 11">ATCC 51914</strain>
    </source>
</reference>
<dbReference type="Pfam" id="PF00479">
    <property type="entry name" value="G6PD_N"/>
    <property type="match status" value="1"/>
</dbReference>
<comment type="pathway">
    <text evidence="1 7">Carbohydrate degradation; pentose phosphate pathway; D-ribulose 5-phosphate from D-glucose 6-phosphate (oxidative stage): step 1/3.</text>
</comment>
<dbReference type="STRING" id="66969.Lwal_2464"/>
<evidence type="ECO:0000313" key="11">
    <source>
        <dbReference type="Proteomes" id="UP000054729"/>
    </source>
</evidence>
<comment type="caution">
    <text evidence="7">Lacks conserved residue(s) required for the propagation of feature annotation.</text>
</comment>
<keyword evidence="6 7" id="KW-0119">Carbohydrate metabolism</keyword>
<evidence type="ECO:0000256" key="4">
    <source>
        <dbReference type="ARBA" id="ARBA00022857"/>
    </source>
</evidence>
<evidence type="ECO:0000256" key="5">
    <source>
        <dbReference type="ARBA" id="ARBA00023002"/>
    </source>
</evidence>
<dbReference type="PATRIC" id="fig|66969.6.peg.2670"/>
<feature type="domain" description="Glucose-6-phosphate dehydrogenase C-terminal" evidence="9">
    <location>
        <begin position="189"/>
        <end position="489"/>
    </location>
</feature>
<keyword evidence="4 7" id="KW-0521">NADP</keyword>
<comment type="catalytic activity">
    <reaction evidence="7">
        <text>D-glucose 6-phosphate + NADP(+) = 6-phospho-D-glucono-1,5-lactone + NADPH + H(+)</text>
        <dbReference type="Rhea" id="RHEA:15841"/>
        <dbReference type="ChEBI" id="CHEBI:15378"/>
        <dbReference type="ChEBI" id="CHEBI:57783"/>
        <dbReference type="ChEBI" id="CHEBI:57955"/>
        <dbReference type="ChEBI" id="CHEBI:58349"/>
        <dbReference type="ChEBI" id="CHEBI:61548"/>
        <dbReference type="EC" id="1.1.1.49"/>
    </reaction>
</comment>
<evidence type="ECO:0000256" key="6">
    <source>
        <dbReference type="ARBA" id="ARBA00023277"/>
    </source>
</evidence>